<sequence length="166" mass="19205">MIPAQSQQEQKQQRIQQTQNLRIRVPTGPIPMDPKKVVKSSTAPNLPTSNSLRGLERDKRSINCFWADTQSERRLSVYSSRFYSSPTDYKIQARLYLNEHGTVRRTHTSLFFIGMRESNDTILKFLLKSHVIDLLRPDIKSNSFQRLRSAMNTTSSLSKFFPLAMI</sequence>
<dbReference type="EMBL" id="CAJNYD010003485">
    <property type="protein sequence ID" value="CAF3513904.1"/>
    <property type="molecule type" value="Genomic_DNA"/>
</dbReference>
<feature type="region of interest" description="Disordered" evidence="1">
    <location>
        <begin position="1"/>
        <end position="53"/>
    </location>
</feature>
<evidence type="ECO:0000313" key="4">
    <source>
        <dbReference type="EMBL" id="CAF3513904.1"/>
    </source>
</evidence>
<gene>
    <name evidence="3" type="ORF">FME351_LOCUS4610</name>
    <name evidence="4" type="ORF">LUA448_LOCUS26044</name>
</gene>
<dbReference type="InterPro" id="IPR049342">
    <property type="entry name" value="TRAF1-6_MATH_dom"/>
</dbReference>
<dbReference type="Gene3D" id="2.60.210.10">
    <property type="entry name" value="Apoptosis, Tumor Necrosis Factor Receptor Associated Protein 2, Chain A"/>
    <property type="match status" value="1"/>
</dbReference>
<evidence type="ECO:0000313" key="3">
    <source>
        <dbReference type="EMBL" id="CAF3352267.1"/>
    </source>
</evidence>
<dbReference type="SUPFAM" id="SSF49599">
    <property type="entry name" value="TRAF domain-like"/>
    <property type="match status" value="1"/>
</dbReference>
<protein>
    <recommendedName>
        <fullName evidence="2">TRAF1-6 MATH domain-containing protein</fullName>
    </recommendedName>
</protein>
<feature type="compositionally biased region" description="Polar residues" evidence="1">
    <location>
        <begin position="39"/>
        <end position="52"/>
    </location>
</feature>
<proteinExistence type="predicted"/>
<evidence type="ECO:0000256" key="1">
    <source>
        <dbReference type="SAM" id="MobiDB-lite"/>
    </source>
</evidence>
<feature type="domain" description="TRAF1-6 MATH" evidence="2">
    <location>
        <begin position="76"/>
        <end position="124"/>
    </location>
</feature>
<reference evidence="4" key="1">
    <citation type="submission" date="2021-02" db="EMBL/GenBank/DDBJ databases">
        <authorList>
            <person name="Nowell W R."/>
        </authorList>
    </citation>
    <scope>NUCLEOTIDE SEQUENCE</scope>
</reference>
<name>A0A818I5D5_9BILA</name>
<organism evidence="4 5">
    <name type="scientific">Rotaria socialis</name>
    <dbReference type="NCBI Taxonomy" id="392032"/>
    <lineage>
        <taxon>Eukaryota</taxon>
        <taxon>Metazoa</taxon>
        <taxon>Spiralia</taxon>
        <taxon>Gnathifera</taxon>
        <taxon>Rotifera</taxon>
        <taxon>Eurotatoria</taxon>
        <taxon>Bdelloidea</taxon>
        <taxon>Philodinida</taxon>
        <taxon>Philodinidae</taxon>
        <taxon>Rotaria</taxon>
    </lineage>
</organism>
<evidence type="ECO:0000313" key="5">
    <source>
        <dbReference type="Proteomes" id="UP000663833"/>
    </source>
</evidence>
<dbReference type="Pfam" id="PF21355">
    <property type="entry name" value="TRAF-mep_MATH"/>
    <property type="match status" value="1"/>
</dbReference>
<dbReference type="Proteomes" id="UP000663869">
    <property type="component" value="Unassembled WGS sequence"/>
</dbReference>
<dbReference type="Proteomes" id="UP000663833">
    <property type="component" value="Unassembled WGS sequence"/>
</dbReference>
<dbReference type="AlphaFoldDB" id="A0A818I5D5"/>
<comment type="caution">
    <text evidence="4">The sequence shown here is derived from an EMBL/GenBank/DDBJ whole genome shotgun (WGS) entry which is preliminary data.</text>
</comment>
<feature type="compositionally biased region" description="Low complexity" evidence="1">
    <location>
        <begin position="1"/>
        <end position="19"/>
    </location>
</feature>
<dbReference type="InterPro" id="IPR008974">
    <property type="entry name" value="TRAF-like"/>
</dbReference>
<dbReference type="EMBL" id="CAJNYU010000352">
    <property type="protein sequence ID" value="CAF3352267.1"/>
    <property type="molecule type" value="Genomic_DNA"/>
</dbReference>
<accession>A0A818I5D5</accession>
<evidence type="ECO:0000259" key="2">
    <source>
        <dbReference type="Pfam" id="PF21355"/>
    </source>
</evidence>